<dbReference type="Pfam" id="PF13692">
    <property type="entry name" value="Glyco_trans_1_4"/>
    <property type="match status" value="1"/>
</dbReference>
<keyword evidence="1" id="KW-0808">Transferase</keyword>
<dbReference type="GO" id="GO:0016740">
    <property type="term" value="F:transferase activity"/>
    <property type="evidence" value="ECO:0007669"/>
    <property type="project" value="UniProtKB-KW"/>
</dbReference>
<reference evidence="1 2" key="1">
    <citation type="submission" date="2018-07" db="EMBL/GenBank/DDBJ databases">
        <title>Chryseobacterium lacus sp. nov., isolated from lake water.</title>
        <authorList>
            <person name="Li C.-M."/>
        </authorList>
    </citation>
    <scope>NUCLEOTIDE SEQUENCE [LARGE SCALE GENOMIC DNA]</scope>
    <source>
        <strain evidence="1 2">YLOS41</strain>
    </source>
</reference>
<name>A0A368MWC8_9FLAO</name>
<dbReference type="RefSeq" id="WP_114304151.1">
    <property type="nucleotide sequence ID" value="NZ_QPIE01000006.1"/>
</dbReference>
<dbReference type="Proteomes" id="UP000252172">
    <property type="component" value="Unassembled WGS sequence"/>
</dbReference>
<sequence>MKHLVIIGQIFPEPDSTAAGKRMIQLIDFFIRYEFRITFLSAANSSQHSVDLSSNNIETHIIQLNDSSFDHLIKKLQPDFVLFDRFMTEEQFGWRISETCTGAIKILDTEDLHFLRKAREKAFKQNRKIEKGDLISDVFKREIASILRCDLSLIISEYEMNLLKEKFKIDESILQYLPIFAEPNYSSNTFSERKNFISIGNFLHEPNWQTVLQLKKIWPLIRKQIPEAEIHLYGAYPSNKAFQLHQPKEGFHIKGRAENLAETLKKYRIMLAPIPFGAGIKGKLLDAMQFGLPSVTSSIGAEGMNGNLKWSGFIADSEEDFIEKSVQLYQDESSWKKAQENGYRILTERFSKVNFEYSFISKIKELAANIDEHRNKNFLGQILQHHQLQSTKYMSRWIEEKNHRVNRTNSTD</sequence>
<dbReference type="AlphaFoldDB" id="A0A368MWC8"/>
<dbReference type="SUPFAM" id="SSF53756">
    <property type="entry name" value="UDP-Glycosyltransferase/glycogen phosphorylase"/>
    <property type="match status" value="1"/>
</dbReference>
<keyword evidence="2" id="KW-1185">Reference proteome</keyword>
<dbReference type="OrthoDB" id="9807209at2"/>
<accession>A0A368MWC8</accession>
<evidence type="ECO:0000313" key="1">
    <source>
        <dbReference type="EMBL" id="RCU42458.1"/>
    </source>
</evidence>
<dbReference type="Gene3D" id="3.40.50.2000">
    <property type="entry name" value="Glycogen Phosphorylase B"/>
    <property type="match status" value="1"/>
</dbReference>
<protein>
    <submittedName>
        <fullName evidence="1">Glycosyltransferase</fullName>
    </submittedName>
</protein>
<organism evidence="1 2">
    <name type="scientific">Chryseobacterium lacus</name>
    <dbReference type="NCBI Taxonomy" id="2058346"/>
    <lineage>
        <taxon>Bacteria</taxon>
        <taxon>Pseudomonadati</taxon>
        <taxon>Bacteroidota</taxon>
        <taxon>Flavobacteriia</taxon>
        <taxon>Flavobacteriales</taxon>
        <taxon>Weeksellaceae</taxon>
        <taxon>Chryseobacterium group</taxon>
        <taxon>Chryseobacterium</taxon>
    </lineage>
</organism>
<proteinExistence type="predicted"/>
<dbReference type="EMBL" id="QPIE01000006">
    <property type="protein sequence ID" value="RCU42458.1"/>
    <property type="molecule type" value="Genomic_DNA"/>
</dbReference>
<comment type="caution">
    <text evidence="1">The sequence shown here is derived from an EMBL/GenBank/DDBJ whole genome shotgun (WGS) entry which is preliminary data.</text>
</comment>
<evidence type="ECO:0000313" key="2">
    <source>
        <dbReference type="Proteomes" id="UP000252172"/>
    </source>
</evidence>
<gene>
    <name evidence="1" type="ORF">DQ356_08985</name>
</gene>